<dbReference type="OrthoDB" id="1928808at2759"/>
<protein>
    <submittedName>
        <fullName evidence="3">Thyroid transcription factor 1-associated protein 26</fullName>
    </submittedName>
</protein>
<dbReference type="AlphaFoldDB" id="A0A8B7CHA6"/>
<keyword evidence="2" id="KW-1185">Reference proteome</keyword>
<feature type="compositionally biased region" description="Basic and acidic residues" evidence="1">
    <location>
        <begin position="91"/>
        <end position="102"/>
    </location>
</feature>
<organism evidence="2 3">
    <name type="scientific">Phoenix dactylifera</name>
    <name type="common">Date palm</name>
    <dbReference type="NCBI Taxonomy" id="42345"/>
    <lineage>
        <taxon>Eukaryota</taxon>
        <taxon>Viridiplantae</taxon>
        <taxon>Streptophyta</taxon>
        <taxon>Embryophyta</taxon>
        <taxon>Tracheophyta</taxon>
        <taxon>Spermatophyta</taxon>
        <taxon>Magnoliopsida</taxon>
        <taxon>Liliopsida</taxon>
        <taxon>Arecaceae</taxon>
        <taxon>Coryphoideae</taxon>
        <taxon>Phoeniceae</taxon>
        <taxon>Phoenix</taxon>
    </lineage>
</organism>
<feature type="compositionally biased region" description="Basic and acidic residues" evidence="1">
    <location>
        <begin position="118"/>
        <end position="162"/>
    </location>
</feature>
<dbReference type="KEGG" id="pda:103713991"/>
<evidence type="ECO:0000256" key="1">
    <source>
        <dbReference type="SAM" id="MobiDB-lite"/>
    </source>
</evidence>
<dbReference type="Proteomes" id="UP000228380">
    <property type="component" value="Chromosome 1"/>
</dbReference>
<dbReference type="PANTHER" id="PTHR15657:SF1">
    <property type="entry name" value="THYROID TRANSCRIPTION FACTOR 1-ASSOCIATED PROTEIN 26"/>
    <property type="match status" value="1"/>
</dbReference>
<sequence length="189" mass="22142">MKNRDGEGGSERRTSANYEKNDWKTKRNKRRLGGKGLSLDAFANAKSKPSGYNPSLIKKQKEFYRNARYVSKYKKLLNQQNQASDLLSTASEHEVGNDKENVPKQSRNKKKKNSLQSLREEYEKKREEDEKARMEREGIIQAKKEERAKAEARRKSLREKMFKKTRSGQPVMKYRIEHLLEGLMESSKK</sequence>
<dbReference type="GO" id="GO:0005634">
    <property type="term" value="C:nucleus"/>
    <property type="evidence" value="ECO:0007669"/>
    <property type="project" value="TreeGrafter"/>
</dbReference>
<name>A0A8B7CHA6_PHODC</name>
<dbReference type="RefSeq" id="XP_008799296.2">
    <property type="nucleotide sequence ID" value="XM_008801074.4"/>
</dbReference>
<gene>
    <name evidence="3" type="primary">LOC103713991</name>
</gene>
<feature type="region of interest" description="Disordered" evidence="1">
    <location>
        <begin position="84"/>
        <end position="169"/>
    </location>
</feature>
<dbReference type="Pfam" id="PF08524">
    <property type="entry name" value="rRNA_processing"/>
    <property type="match status" value="1"/>
</dbReference>
<dbReference type="PANTHER" id="PTHR15657">
    <property type="entry name" value="THYROID TRANSCRIPTION FACTOR 1-ASSOCIATED PROTEIN 26"/>
    <property type="match status" value="1"/>
</dbReference>
<evidence type="ECO:0000313" key="3">
    <source>
        <dbReference type="RefSeq" id="XP_008799296.2"/>
    </source>
</evidence>
<dbReference type="GeneID" id="103713991"/>
<dbReference type="InterPro" id="IPR013730">
    <property type="entry name" value="Fyv7/TAP26"/>
</dbReference>
<reference evidence="2" key="1">
    <citation type="journal article" date="2019" name="Nat. Commun.">
        <title>Genome-wide association mapping of date palm fruit traits.</title>
        <authorList>
            <person name="Hazzouri K.M."/>
            <person name="Gros-Balthazard M."/>
            <person name="Flowers J.M."/>
            <person name="Copetti D."/>
            <person name="Lemansour A."/>
            <person name="Lebrun M."/>
            <person name="Masmoudi K."/>
            <person name="Ferrand S."/>
            <person name="Dhar M.I."/>
            <person name="Fresquez Z.A."/>
            <person name="Rosas U."/>
            <person name="Zhang J."/>
            <person name="Talag J."/>
            <person name="Lee S."/>
            <person name="Kudrna D."/>
            <person name="Powell R.F."/>
            <person name="Leitch I.J."/>
            <person name="Krueger R.R."/>
            <person name="Wing R.A."/>
            <person name="Amiri K.M.A."/>
            <person name="Purugganan M.D."/>
        </authorList>
    </citation>
    <scope>NUCLEOTIDE SEQUENCE [LARGE SCALE GENOMIC DNA]</scope>
    <source>
        <strain evidence="2">cv. Khalas</strain>
    </source>
</reference>
<accession>A0A8B7CHA6</accession>
<evidence type="ECO:0000313" key="2">
    <source>
        <dbReference type="Proteomes" id="UP000228380"/>
    </source>
</evidence>
<reference evidence="3" key="2">
    <citation type="submission" date="2025-08" db="UniProtKB">
        <authorList>
            <consortium name="RefSeq"/>
        </authorList>
    </citation>
    <scope>IDENTIFICATION</scope>
    <source>
        <tissue evidence="3">Young leaves</tissue>
    </source>
</reference>
<feature type="region of interest" description="Disordered" evidence="1">
    <location>
        <begin position="1"/>
        <end position="59"/>
    </location>
</feature>
<feature type="compositionally biased region" description="Basic and acidic residues" evidence="1">
    <location>
        <begin position="1"/>
        <end position="25"/>
    </location>
</feature>
<proteinExistence type="predicted"/>